<comment type="caution">
    <text evidence="1">The sequence shown here is derived from an EMBL/GenBank/DDBJ whole genome shotgun (WGS) entry which is preliminary data.</text>
</comment>
<dbReference type="EMBL" id="JAHRIQ010024177">
    <property type="protein sequence ID" value="MEQ2228830.1"/>
    <property type="molecule type" value="Genomic_DNA"/>
</dbReference>
<dbReference type="Proteomes" id="UP001482620">
    <property type="component" value="Unassembled WGS sequence"/>
</dbReference>
<gene>
    <name evidence="1" type="ORF">ILYODFUR_012693</name>
</gene>
<sequence>MLFKVQNAGKIRYIKLNGASYSTFLRQAKEKFDIHDETNVHLMDKTGTEVDEDVFNNVLEEKSDIVWTLADASSVNGALF</sequence>
<name>A0ABV0T8V3_9TELE</name>
<proteinExistence type="predicted"/>
<accession>A0ABV0T8V3</accession>
<keyword evidence="2" id="KW-1185">Reference proteome</keyword>
<evidence type="ECO:0000313" key="1">
    <source>
        <dbReference type="EMBL" id="MEQ2228830.1"/>
    </source>
</evidence>
<organism evidence="1 2">
    <name type="scientific">Ilyodon furcidens</name>
    <name type="common">goldbreast splitfin</name>
    <dbReference type="NCBI Taxonomy" id="33524"/>
    <lineage>
        <taxon>Eukaryota</taxon>
        <taxon>Metazoa</taxon>
        <taxon>Chordata</taxon>
        <taxon>Craniata</taxon>
        <taxon>Vertebrata</taxon>
        <taxon>Euteleostomi</taxon>
        <taxon>Actinopterygii</taxon>
        <taxon>Neopterygii</taxon>
        <taxon>Teleostei</taxon>
        <taxon>Neoteleostei</taxon>
        <taxon>Acanthomorphata</taxon>
        <taxon>Ovalentaria</taxon>
        <taxon>Atherinomorphae</taxon>
        <taxon>Cyprinodontiformes</taxon>
        <taxon>Goodeidae</taxon>
        <taxon>Ilyodon</taxon>
    </lineage>
</organism>
<reference evidence="1 2" key="1">
    <citation type="submission" date="2021-06" db="EMBL/GenBank/DDBJ databases">
        <authorList>
            <person name="Palmer J.M."/>
        </authorList>
    </citation>
    <scope>NUCLEOTIDE SEQUENCE [LARGE SCALE GENOMIC DNA]</scope>
    <source>
        <strain evidence="2">if_2019</strain>
        <tissue evidence="1">Muscle</tissue>
    </source>
</reference>
<evidence type="ECO:0000313" key="2">
    <source>
        <dbReference type="Proteomes" id="UP001482620"/>
    </source>
</evidence>
<protein>
    <submittedName>
        <fullName evidence="1">Uncharacterized protein</fullName>
    </submittedName>
</protein>
<dbReference type="Gene3D" id="3.10.20.10">
    <property type="match status" value="1"/>
</dbReference>